<protein>
    <submittedName>
        <fullName evidence="3">IS5/IS1182 family transposase</fullName>
    </submittedName>
</protein>
<dbReference type="Pfam" id="PF13340">
    <property type="entry name" value="DUF4096"/>
    <property type="match status" value="1"/>
</dbReference>
<dbReference type="GO" id="GO:0003677">
    <property type="term" value="F:DNA binding"/>
    <property type="evidence" value="ECO:0007669"/>
    <property type="project" value="InterPro"/>
</dbReference>
<evidence type="ECO:0000313" key="4">
    <source>
        <dbReference type="Proteomes" id="UP000197153"/>
    </source>
</evidence>
<dbReference type="PANTHER" id="PTHR30007:SF0">
    <property type="entry name" value="TRANSPOSASE"/>
    <property type="match status" value="1"/>
</dbReference>
<feature type="domain" description="Insertion element IS402-like" evidence="2">
    <location>
        <begin position="26"/>
        <end position="98"/>
    </location>
</feature>
<dbReference type="AlphaFoldDB" id="A0A248K0W5"/>
<proteinExistence type="predicted"/>
<keyword evidence="4" id="KW-1185">Reference proteome</keyword>
<dbReference type="Proteomes" id="UP000197153">
    <property type="component" value="Chromosome 3"/>
</dbReference>
<reference evidence="3 4" key="1">
    <citation type="submission" date="2017-06" db="EMBL/GenBank/DDBJ databases">
        <title>Complete genome sequence of Nitrospirillum amazonense strain CBAmC, an endophytic nitrogen-fixing and plant growth-promoting bacterium, isolated from sugarcane.</title>
        <authorList>
            <person name="Schwab S."/>
            <person name="dos Santos Teixeira K.R."/>
            <person name="Simoes Araujo J.L."/>
            <person name="Soares Vidal M."/>
            <person name="Borges de Freitas H.R."/>
            <person name="Rivello Crivelaro A.L."/>
            <person name="Bueno de Camargo Nunes A."/>
            <person name="dos Santos C.M."/>
            <person name="Palmeira da Silva Rosa D."/>
            <person name="da Silva Padilha D."/>
            <person name="da Silva E."/>
            <person name="Araujo Terra L."/>
            <person name="Soares Mendes V."/>
            <person name="Farinelli L."/>
            <person name="Magalhaes Cruz L."/>
            <person name="Baldani J.I."/>
        </authorList>
    </citation>
    <scope>NUCLEOTIDE SEQUENCE [LARGE SCALE GENOMIC DNA]</scope>
    <source>
        <strain evidence="3 4">CBAmC</strain>
    </source>
</reference>
<dbReference type="PANTHER" id="PTHR30007">
    <property type="entry name" value="PHP DOMAIN PROTEIN"/>
    <property type="match status" value="1"/>
</dbReference>
<dbReference type="NCBIfam" id="NF033580">
    <property type="entry name" value="transpos_IS5_3"/>
    <property type="match status" value="1"/>
</dbReference>
<dbReference type="InterPro" id="IPR002559">
    <property type="entry name" value="Transposase_11"/>
</dbReference>
<dbReference type="KEGG" id="nao:Y958_26350"/>
<gene>
    <name evidence="3" type="ORF">Y958_26350</name>
</gene>
<dbReference type="InterPro" id="IPR025161">
    <property type="entry name" value="IS402-like_dom"/>
</dbReference>
<evidence type="ECO:0000259" key="2">
    <source>
        <dbReference type="Pfam" id="PF13340"/>
    </source>
</evidence>
<evidence type="ECO:0000259" key="1">
    <source>
        <dbReference type="Pfam" id="PF01609"/>
    </source>
</evidence>
<evidence type="ECO:0000313" key="3">
    <source>
        <dbReference type="EMBL" id="ASG24406.1"/>
    </source>
</evidence>
<name>A0A248K0W5_9PROT</name>
<dbReference type="Pfam" id="PF01609">
    <property type="entry name" value="DDE_Tnp_1"/>
    <property type="match status" value="1"/>
</dbReference>
<organism evidence="3 4">
    <name type="scientific">Nitrospirillum viridazoti CBAmc</name>
    <dbReference type="NCBI Taxonomy" id="1441467"/>
    <lineage>
        <taxon>Bacteria</taxon>
        <taxon>Pseudomonadati</taxon>
        <taxon>Pseudomonadota</taxon>
        <taxon>Alphaproteobacteria</taxon>
        <taxon>Rhodospirillales</taxon>
        <taxon>Azospirillaceae</taxon>
        <taxon>Nitrospirillum</taxon>
        <taxon>Nitrospirillum viridazoti</taxon>
    </lineage>
</organism>
<feature type="domain" description="Transposase IS4-like" evidence="1">
    <location>
        <begin position="115"/>
        <end position="265"/>
    </location>
</feature>
<dbReference type="GO" id="GO:0006313">
    <property type="term" value="P:DNA transposition"/>
    <property type="evidence" value="ECO:0007669"/>
    <property type="project" value="InterPro"/>
</dbReference>
<dbReference type="GO" id="GO:0004803">
    <property type="term" value="F:transposase activity"/>
    <property type="evidence" value="ECO:0007669"/>
    <property type="project" value="InterPro"/>
</dbReference>
<dbReference type="EMBL" id="CP022112">
    <property type="protein sequence ID" value="ASG24406.1"/>
    <property type="molecule type" value="Genomic_DNA"/>
</dbReference>
<sequence>MNPKIMWTDITRRQYRRDHLKYASDLTNEEWDILCPALPGAYRRGRPREVELRSVVEAIFYVLEGGCAWRMLPDSFPPRTTVQRYFYAWRNDGTWKRLNHLLLMRTRERMGREASPSAGVIDSQSAKTTEAGGVRGYDAGKKVKGRKRHIITDTNGFLVGAVVHGADIQDRDGAPSVLASIRAAFPWLRHVFADGGYAGDKLETPLATMGNWTLEIIKRSDTAQGFVVLPRRWVVERTFAWLGRNRRLAKDFERGTDTATAWIFAASVKPLTRRLART</sequence>
<accession>A0A248K0W5</accession>